<evidence type="ECO:0000313" key="10">
    <source>
        <dbReference type="EMBL" id="KAL0064262.1"/>
    </source>
</evidence>
<proteinExistence type="inferred from homology"/>
<feature type="transmembrane region" description="Helical" evidence="9">
    <location>
        <begin position="486"/>
        <end position="506"/>
    </location>
</feature>
<dbReference type="EMBL" id="JBBXMP010000065">
    <property type="protein sequence ID" value="KAL0064262.1"/>
    <property type="molecule type" value="Genomic_DNA"/>
</dbReference>
<gene>
    <name evidence="10" type="ORF">AAF712_008847</name>
</gene>
<dbReference type="InterPro" id="IPR018108">
    <property type="entry name" value="MCP_transmembrane"/>
</dbReference>
<comment type="subcellular location">
    <subcellularLocation>
        <location evidence="1">Membrane</location>
        <topology evidence="1">Multi-pass membrane protein</topology>
    </subcellularLocation>
</comment>
<dbReference type="Pfam" id="PF00153">
    <property type="entry name" value="Mito_carr"/>
    <property type="match status" value="1"/>
</dbReference>
<dbReference type="PANTHER" id="PTHR45683">
    <property type="entry name" value="MITOCHONDRIAL NICOTINAMIDE ADENINE DINUCLEOTIDE TRANSPORTER 1-RELATED-RELATED"/>
    <property type="match status" value="1"/>
</dbReference>
<dbReference type="Proteomes" id="UP001437256">
    <property type="component" value="Unassembled WGS sequence"/>
</dbReference>
<organism evidence="10 11">
    <name type="scientific">Marasmius tenuissimus</name>
    <dbReference type="NCBI Taxonomy" id="585030"/>
    <lineage>
        <taxon>Eukaryota</taxon>
        <taxon>Fungi</taxon>
        <taxon>Dikarya</taxon>
        <taxon>Basidiomycota</taxon>
        <taxon>Agaricomycotina</taxon>
        <taxon>Agaricomycetes</taxon>
        <taxon>Agaricomycetidae</taxon>
        <taxon>Agaricales</taxon>
        <taxon>Marasmiineae</taxon>
        <taxon>Marasmiaceae</taxon>
        <taxon>Marasmius</taxon>
    </lineage>
</organism>
<keyword evidence="3" id="KW-0813">Transport</keyword>
<dbReference type="SUPFAM" id="SSF103506">
    <property type="entry name" value="Mitochondrial carrier"/>
    <property type="match status" value="2"/>
</dbReference>
<feature type="transmembrane region" description="Helical" evidence="9">
    <location>
        <begin position="193"/>
        <end position="226"/>
    </location>
</feature>
<evidence type="ECO:0000256" key="9">
    <source>
        <dbReference type="SAM" id="Phobius"/>
    </source>
</evidence>
<evidence type="ECO:0000256" key="8">
    <source>
        <dbReference type="PROSITE-ProRule" id="PRU00282"/>
    </source>
</evidence>
<keyword evidence="6 9" id="KW-1133">Transmembrane helix</keyword>
<feature type="transmembrane region" description="Helical" evidence="9">
    <location>
        <begin position="324"/>
        <end position="342"/>
    </location>
</feature>
<protein>
    <submittedName>
        <fullName evidence="10">Uncharacterized protein</fullName>
    </submittedName>
</protein>
<evidence type="ECO:0000256" key="6">
    <source>
        <dbReference type="ARBA" id="ARBA00022989"/>
    </source>
</evidence>
<sequence length="668" mass="76173">MSHISHTQIMDKAIKFWPWNHNFSLGEAIIYLAVRLVVGLAIFVPLSNALVRWRVHCRPRRILLQDAEDQQDVLANHPSDVTGYFSTLRRIYVIEGFSGYYKGLIPNIFGYLFNLVAAIVLLLVVFTGRPGFRVTGEIVWMSLMIVLDLAIGIPVQILTVRATVTPYKLPWTKPSVGLKMLLSPIERRRPWKLYFLPGIFVNHLVSRLMSMFFGVLSAQLAFYLIGSRRLHGWLEFMALRNMVFALISATFFAPWMIAQARLAVQRTRSTNDEDEAVSIDTIATSVGVEPYSTEDVINLRAVGEPYVGVVDCFRKTVAEEGRRTLFRAWWIYFFQLFIVSSPSRSPISREPSAEYLMFWPKRPPGPGEVLLSVAVGFLVSLIVFVPLSGVLVRWRVHYNPRRIELVATDTEQQPEALPDRTSYVTGYFSTLRKIYVIEGVSGYYKGLLPDTLRRVFGTFMNVITFSYLSRQGLYTLPWENFKWNDGLWLVLIVALNLFIDIPLQILTTRAIVTPYKLPWTKPRVGLKMLLSPIEPKLTWMFVIGLTFSLLARPTVIQYTVWWKLLVLKLIFNLTLATFLSVWMVAQARLAVQRTLQTDGASEDANIAAVAASAGVELYSTEEVINSRDAVEDPYVGLVDCFKKIAAEEGRRTLFRAWWISFIKVVPFP</sequence>
<keyword evidence="4 8" id="KW-0812">Transmembrane</keyword>
<evidence type="ECO:0000256" key="5">
    <source>
        <dbReference type="ARBA" id="ARBA00022737"/>
    </source>
</evidence>
<dbReference type="InterPro" id="IPR023395">
    <property type="entry name" value="MCP_dom_sf"/>
</dbReference>
<feature type="transmembrane region" description="Helical" evidence="9">
    <location>
        <begin position="537"/>
        <end position="555"/>
    </location>
</feature>
<keyword evidence="11" id="KW-1185">Reference proteome</keyword>
<accession>A0ABR2ZRE5</accession>
<dbReference type="PROSITE" id="PS50920">
    <property type="entry name" value="SOLCAR"/>
    <property type="match status" value="2"/>
</dbReference>
<feature type="transmembrane region" description="Helical" evidence="9">
    <location>
        <begin position="108"/>
        <end position="126"/>
    </location>
</feature>
<keyword evidence="7 8" id="KW-0472">Membrane</keyword>
<reference evidence="10 11" key="1">
    <citation type="submission" date="2024-05" db="EMBL/GenBank/DDBJ databases">
        <title>A draft genome resource for the thread blight pathogen Marasmius tenuissimus strain MS-2.</title>
        <authorList>
            <person name="Yulfo-Soto G.E."/>
            <person name="Baruah I.K."/>
            <person name="Amoako-Attah I."/>
            <person name="Bukari Y."/>
            <person name="Meinhardt L.W."/>
            <person name="Bailey B.A."/>
            <person name="Cohen S.P."/>
        </authorList>
    </citation>
    <scope>NUCLEOTIDE SEQUENCE [LARGE SCALE GENOMIC DNA]</scope>
    <source>
        <strain evidence="10 11">MS-2</strain>
    </source>
</reference>
<evidence type="ECO:0000256" key="3">
    <source>
        <dbReference type="ARBA" id="ARBA00022448"/>
    </source>
</evidence>
<name>A0ABR2ZRE5_9AGAR</name>
<comment type="similarity">
    <text evidence="2">Belongs to the mitochondrial carrier (TC 2.A.29) family.</text>
</comment>
<feature type="transmembrane region" description="Helical" evidence="9">
    <location>
        <begin position="28"/>
        <end position="51"/>
    </location>
</feature>
<feature type="transmembrane region" description="Helical" evidence="9">
    <location>
        <begin position="561"/>
        <end position="585"/>
    </location>
</feature>
<evidence type="ECO:0000256" key="4">
    <source>
        <dbReference type="ARBA" id="ARBA00022692"/>
    </source>
</evidence>
<evidence type="ECO:0000256" key="7">
    <source>
        <dbReference type="ARBA" id="ARBA00023136"/>
    </source>
</evidence>
<feature type="transmembrane region" description="Helical" evidence="9">
    <location>
        <begin position="369"/>
        <end position="392"/>
    </location>
</feature>
<comment type="caution">
    <text evidence="10">The sequence shown here is derived from an EMBL/GenBank/DDBJ whole genome shotgun (WGS) entry which is preliminary data.</text>
</comment>
<feature type="repeat" description="Solcar" evidence="8">
    <location>
        <begin position="367"/>
        <end position="471"/>
    </location>
</feature>
<keyword evidence="5" id="KW-0677">Repeat</keyword>
<evidence type="ECO:0000313" key="11">
    <source>
        <dbReference type="Proteomes" id="UP001437256"/>
    </source>
</evidence>
<feature type="repeat" description="Solcar" evidence="8">
    <location>
        <begin position="26"/>
        <end position="128"/>
    </location>
</feature>
<feature type="transmembrane region" description="Helical" evidence="9">
    <location>
        <begin position="238"/>
        <end position="258"/>
    </location>
</feature>
<evidence type="ECO:0000256" key="1">
    <source>
        <dbReference type="ARBA" id="ARBA00004141"/>
    </source>
</evidence>
<dbReference type="Gene3D" id="1.50.40.10">
    <property type="entry name" value="Mitochondrial carrier domain"/>
    <property type="match status" value="1"/>
</dbReference>
<evidence type="ECO:0000256" key="2">
    <source>
        <dbReference type="ARBA" id="ARBA00006375"/>
    </source>
</evidence>
<dbReference type="InterPro" id="IPR044712">
    <property type="entry name" value="SLC25A32-like"/>
</dbReference>
<feature type="transmembrane region" description="Helical" evidence="9">
    <location>
        <begin position="138"/>
        <end position="160"/>
    </location>
</feature>